<gene>
    <name evidence="2" type="ORF">ISU07_12360</name>
</gene>
<dbReference type="RefSeq" id="WP_194707093.1">
    <property type="nucleotide sequence ID" value="NZ_JADKPN010000006.1"/>
</dbReference>
<reference evidence="2" key="1">
    <citation type="submission" date="2020-11" db="EMBL/GenBank/DDBJ databases">
        <title>Nocardioides sp. nov., isolated from Soil of Cynanchum wilfordii Hemsley rhizosphere.</title>
        <authorList>
            <person name="Lee J.-S."/>
            <person name="Suh M.K."/>
            <person name="Kim J.-S."/>
        </authorList>
    </citation>
    <scope>NUCLEOTIDE SEQUENCE</scope>
    <source>
        <strain evidence="2">KCTC 19275</strain>
    </source>
</reference>
<feature type="signal peptide" evidence="1">
    <location>
        <begin position="1"/>
        <end position="19"/>
    </location>
</feature>
<feature type="chain" id="PRO_5038603549" evidence="1">
    <location>
        <begin position="20"/>
        <end position="175"/>
    </location>
</feature>
<name>A0A930VE33_9ACTN</name>
<comment type="caution">
    <text evidence="2">The sequence shown here is derived from an EMBL/GenBank/DDBJ whole genome shotgun (WGS) entry which is preliminary data.</text>
</comment>
<protein>
    <submittedName>
        <fullName evidence="2">Uncharacterized protein</fullName>
    </submittedName>
</protein>
<organism evidence="2 3">
    <name type="scientific">Nocardioides islandensis</name>
    <dbReference type="NCBI Taxonomy" id="433663"/>
    <lineage>
        <taxon>Bacteria</taxon>
        <taxon>Bacillati</taxon>
        <taxon>Actinomycetota</taxon>
        <taxon>Actinomycetes</taxon>
        <taxon>Propionibacteriales</taxon>
        <taxon>Nocardioidaceae</taxon>
        <taxon>Nocardioides</taxon>
    </lineage>
</organism>
<sequence>MRRQLAAVLAGAAVLTAVAAGVPAPSTASPAWLDQVRDATRAYHSLKAAKADGYGKLKDADGIACIDMPGEGGMGVHFVNGDLVGDAEVVATTPELVVYDPTPDGMKLVALEYVVFKKAWRAEHPTGRPQLFGQTFELVKAGNRYGLPAFYELHLWAWKNNPSGMFEDWNPRVTC</sequence>
<evidence type="ECO:0000256" key="1">
    <source>
        <dbReference type="SAM" id="SignalP"/>
    </source>
</evidence>
<dbReference type="AlphaFoldDB" id="A0A930VE33"/>
<dbReference type="Proteomes" id="UP000640489">
    <property type="component" value="Unassembled WGS sequence"/>
</dbReference>
<keyword evidence="1" id="KW-0732">Signal</keyword>
<evidence type="ECO:0000313" key="3">
    <source>
        <dbReference type="Proteomes" id="UP000640489"/>
    </source>
</evidence>
<keyword evidence="3" id="KW-1185">Reference proteome</keyword>
<proteinExistence type="predicted"/>
<accession>A0A930VE33</accession>
<dbReference type="EMBL" id="JADKPN010000006">
    <property type="protein sequence ID" value="MBF4763921.1"/>
    <property type="molecule type" value="Genomic_DNA"/>
</dbReference>
<evidence type="ECO:0000313" key="2">
    <source>
        <dbReference type="EMBL" id="MBF4763921.1"/>
    </source>
</evidence>